<dbReference type="Pfam" id="PF14223">
    <property type="entry name" value="Retrotran_gag_2"/>
    <property type="match status" value="1"/>
</dbReference>
<proteinExistence type="predicted"/>
<name>A0A1J1J5B4_9DIPT</name>
<evidence type="ECO:0000313" key="1">
    <source>
        <dbReference type="EMBL" id="CRL06073.1"/>
    </source>
</evidence>
<sequence>MSSAVSASDQKALNLIVLAIDSEQYHVIEDEDGGLQAWIKLLEHHIPNNLWARTRANRRLNALKLESGDSMQKHLQKISEMGAKISEKKS</sequence>
<accession>A0A1J1J5B4</accession>
<reference evidence="1 2" key="1">
    <citation type="submission" date="2015-04" db="EMBL/GenBank/DDBJ databases">
        <authorList>
            <person name="Syromyatnikov M.Y."/>
            <person name="Popov V.N."/>
        </authorList>
    </citation>
    <scope>NUCLEOTIDE SEQUENCE [LARGE SCALE GENOMIC DNA]</scope>
</reference>
<dbReference type="AlphaFoldDB" id="A0A1J1J5B4"/>
<dbReference type="EMBL" id="CVRI01000066">
    <property type="protein sequence ID" value="CRL06073.1"/>
    <property type="molecule type" value="Genomic_DNA"/>
</dbReference>
<organism evidence="1 2">
    <name type="scientific">Clunio marinus</name>
    <dbReference type="NCBI Taxonomy" id="568069"/>
    <lineage>
        <taxon>Eukaryota</taxon>
        <taxon>Metazoa</taxon>
        <taxon>Ecdysozoa</taxon>
        <taxon>Arthropoda</taxon>
        <taxon>Hexapoda</taxon>
        <taxon>Insecta</taxon>
        <taxon>Pterygota</taxon>
        <taxon>Neoptera</taxon>
        <taxon>Endopterygota</taxon>
        <taxon>Diptera</taxon>
        <taxon>Nematocera</taxon>
        <taxon>Chironomoidea</taxon>
        <taxon>Chironomidae</taxon>
        <taxon>Clunio</taxon>
    </lineage>
</organism>
<dbReference type="Proteomes" id="UP000183832">
    <property type="component" value="Unassembled WGS sequence"/>
</dbReference>
<keyword evidence="2" id="KW-1185">Reference proteome</keyword>
<gene>
    <name evidence="1" type="ORF">CLUMA_CG019346</name>
</gene>
<evidence type="ECO:0000313" key="2">
    <source>
        <dbReference type="Proteomes" id="UP000183832"/>
    </source>
</evidence>
<protein>
    <submittedName>
        <fullName evidence="1">CLUMA_CG019346, isoform A</fullName>
    </submittedName>
</protein>